<dbReference type="GO" id="GO:0016747">
    <property type="term" value="F:acyltransferase activity, transferring groups other than amino-acyl groups"/>
    <property type="evidence" value="ECO:0007669"/>
    <property type="project" value="InterPro"/>
</dbReference>
<organism evidence="4">
    <name type="scientific">Menopon gallinae</name>
    <name type="common">poultry shaft louse</name>
    <dbReference type="NCBI Taxonomy" id="328185"/>
    <lineage>
        <taxon>Eukaryota</taxon>
        <taxon>Metazoa</taxon>
        <taxon>Ecdysozoa</taxon>
        <taxon>Arthropoda</taxon>
        <taxon>Hexapoda</taxon>
        <taxon>Insecta</taxon>
        <taxon>Pterygota</taxon>
        <taxon>Neoptera</taxon>
        <taxon>Paraneoptera</taxon>
        <taxon>Psocodea</taxon>
        <taxon>Troctomorpha</taxon>
        <taxon>Phthiraptera</taxon>
        <taxon>Amblycera</taxon>
        <taxon>Menoponidae</taxon>
        <taxon>Menopon</taxon>
    </lineage>
</organism>
<feature type="transmembrane region" description="Helical" evidence="2">
    <location>
        <begin position="111"/>
        <end position="130"/>
    </location>
</feature>
<gene>
    <name evidence="4" type="ORF">PYX00_003838</name>
</gene>
<evidence type="ECO:0000259" key="3">
    <source>
        <dbReference type="Pfam" id="PF01757"/>
    </source>
</evidence>
<feature type="transmembrane region" description="Helical" evidence="2">
    <location>
        <begin position="20"/>
        <end position="41"/>
    </location>
</feature>
<feature type="region of interest" description="Disordered" evidence="1">
    <location>
        <begin position="337"/>
        <end position="356"/>
    </location>
</feature>
<keyword evidence="2" id="KW-1133">Transmembrane helix</keyword>
<dbReference type="InterPro" id="IPR052728">
    <property type="entry name" value="O2_lipid_transport_reg"/>
</dbReference>
<dbReference type="Pfam" id="PF01757">
    <property type="entry name" value="Acyl_transf_3"/>
    <property type="match status" value="1"/>
</dbReference>
<feature type="domain" description="Acyltransferase 3" evidence="3">
    <location>
        <begin position="7"/>
        <end position="317"/>
    </location>
</feature>
<name>A0AAW2I252_9NEOP</name>
<dbReference type="InterPro" id="IPR002656">
    <property type="entry name" value="Acyl_transf_3_dom"/>
</dbReference>
<sequence length="410" mass="46918">MLRDFDTRRFKLISGYIHRYIRLTPVYMLVVFFYATLLYHLGSGPLWKARVSIEEQRCADNWWTNLAYINNYINTESLCMFQSWHLTCDFHFYLMAPPIVYLLWKKAALGFTLIAFLILGVMGALFALTFKNELDPVLMSFNSVMVDLSSDPTFRVTYIPTHTRFIPYLIGMIFAYVYYKKKMDIKLSSRQQLFSAVAAFVISHIPIVTAILFYTPGYEYDKLQAALYAALHRIPWCAAIGWLILSAGTGNAGILQSAISWKAFVPLSRLTYCVFLCHGAIQLYTASSLRTPEYNSKFKVLWTLMGDVLVTYIVALIMHILFEAPILKLDRTYLTSSPKSTEENNNDSNKNRADISGEVNHGYSTESIQNLPAISNSKLIYSITDEPHEKYSDRYAKYLKQNENASTDGA</sequence>
<feature type="transmembrane region" description="Helical" evidence="2">
    <location>
        <begin position="259"/>
        <end position="281"/>
    </location>
</feature>
<keyword evidence="2" id="KW-0812">Transmembrane</keyword>
<dbReference type="PANTHER" id="PTHR11161:SF71">
    <property type="entry name" value="NOSE RESISTANT-TO-FLUOXETINE PROTEIN N-TERMINAL DOMAIN-CONTAINING PROTEIN"/>
    <property type="match status" value="1"/>
</dbReference>
<feature type="transmembrane region" description="Helical" evidence="2">
    <location>
        <begin position="84"/>
        <end position="104"/>
    </location>
</feature>
<accession>A0AAW2I252</accession>
<feature type="transmembrane region" description="Helical" evidence="2">
    <location>
        <begin position="193"/>
        <end position="214"/>
    </location>
</feature>
<feature type="transmembrane region" description="Helical" evidence="2">
    <location>
        <begin position="226"/>
        <end position="247"/>
    </location>
</feature>
<dbReference type="EMBL" id="JARGDH010000002">
    <property type="protein sequence ID" value="KAL0276229.1"/>
    <property type="molecule type" value="Genomic_DNA"/>
</dbReference>
<evidence type="ECO:0000256" key="2">
    <source>
        <dbReference type="SAM" id="Phobius"/>
    </source>
</evidence>
<feature type="transmembrane region" description="Helical" evidence="2">
    <location>
        <begin position="165"/>
        <end position="181"/>
    </location>
</feature>
<evidence type="ECO:0000313" key="4">
    <source>
        <dbReference type="EMBL" id="KAL0276229.1"/>
    </source>
</evidence>
<proteinExistence type="predicted"/>
<feature type="transmembrane region" description="Helical" evidence="2">
    <location>
        <begin position="301"/>
        <end position="322"/>
    </location>
</feature>
<dbReference type="AlphaFoldDB" id="A0AAW2I252"/>
<keyword evidence="2" id="KW-0472">Membrane</keyword>
<reference evidence="4" key="1">
    <citation type="journal article" date="2024" name="Gigascience">
        <title>Chromosome-level genome of the poultry shaft louse Menopon gallinae provides insight into the host-switching and adaptive evolution of parasitic lice.</title>
        <authorList>
            <person name="Xu Y."/>
            <person name="Ma L."/>
            <person name="Liu S."/>
            <person name="Liang Y."/>
            <person name="Liu Q."/>
            <person name="He Z."/>
            <person name="Tian L."/>
            <person name="Duan Y."/>
            <person name="Cai W."/>
            <person name="Li H."/>
            <person name="Song F."/>
        </authorList>
    </citation>
    <scope>NUCLEOTIDE SEQUENCE</scope>
    <source>
        <strain evidence="4">Cailab_2023a</strain>
    </source>
</reference>
<dbReference type="PANTHER" id="PTHR11161">
    <property type="entry name" value="O-ACYLTRANSFERASE"/>
    <property type="match status" value="1"/>
</dbReference>
<evidence type="ECO:0000256" key="1">
    <source>
        <dbReference type="SAM" id="MobiDB-lite"/>
    </source>
</evidence>
<protein>
    <recommendedName>
        <fullName evidence="3">Acyltransferase 3 domain-containing protein</fullName>
    </recommendedName>
</protein>
<dbReference type="EMBL" id="JARGDH010000002">
    <property type="protein sequence ID" value="KAL0276230.1"/>
    <property type="molecule type" value="Genomic_DNA"/>
</dbReference>
<comment type="caution">
    <text evidence="4">The sequence shown here is derived from an EMBL/GenBank/DDBJ whole genome shotgun (WGS) entry which is preliminary data.</text>
</comment>